<dbReference type="SUPFAM" id="SSF53335">
    <property type="entry name" value="S-adenosyl-L-methionine-dependent methyltransferases"/>
    <property type="match status" value="1"/>
</dbReference>
<dbReference type="EMBL" id="JAPFFF010000003">
    <property type="protein sequence ID" value="KAK8894528.1"/>
    <property type="molecule type" value="Genomic_DNA"/>
</dbReference>
<organism evidence="4 5">
    <name type="scientific">Tritrichomonas musculus</name>
    <dbReference type="NCBI Taxonomy" id="1915356"/>
    <lineage>
        <taxon>Eukaryota</taxon>
        <taxon>Metamonada</taxon>
        <taxon>Parabasalia</taxon>
        <taxon>Tritrichomonadida</taxon>
        <taxon>Tritrichomonadidae</taxon>
        <taxon>Tritrichomonas</taxon>
    </lineage>
</organism>
<gene>
    <name evidence="4" type="ORF">M9Y10_022962</name>
</gene>
<comment type="caution">
    <text evidence="4">The sequence shown here is derived from an EMBL/GenBank/DDBJ whole genome shotgun (WGS) entry which is preliminary data.</text>
</comment>
<evidence type="ECO:0000256" key="1">
    <source>
        <dbReference type="RuleBase" id="RU368012"/>
    </source>
</evidence>
<dbReference type="Gene3D" id="3.40.50.12760">
    <property type="match status" value="1"/>
</dbReference>
<accession>A0ABR2KUM8</accession>
<dbReference type="InterPro" id="IPR029063">
    <property type="entry name" value="SAM-dependent_MTases_sf"/>
</dbReference>
<keyword evidence="1" id="KW-0507">mRNA processing</keyword>
<dbReference type="PANTHER" id="PTHR16121:SF0">
    <property type="entry name" value="CAP-SPECIFIC MRNA (NUCLEOSIDE-2'-O-)-METHYLTRANSFERASE 1"/>
    <property type="match status" value="1"/>
</dbReference>
<protein>
    <recommendedName>
        <fullName evidence="1">Cap-specific mRNA (nucleoside-2'-O-)-methyltransferase 1</fullName>
        <ecNumber evidence="1">2.1.1.57</ecNumber>
    </recommendedName>
    <alternativeName>
        <fullName evidence="1">Cap1 2'O-ribose methyltransferase 1</fullName>
    </alternativeName>
</protein>
<dbReference type="InterPro" id="IPR025816">
    <property type="entry name" value="RrmJ-type_MeTrfase"/>
</dbReference>
<keyword evidence="5" id="KW-1185">Reference proteome</keyword>
<comment type="function">
    <text evidence="1">S-adenosyl-L-methionine-dependent methyltransferase that mediates RNA cap1 2'-O-ribose methylation to the 5'-cap structure of RNAs. Methylates the ribose of the first nucleotide of a m(7)GpppG-capped mRNA to produce m(7)GpppNmp (cap1).</text>
</comment>
<keyword evidence="1" id="KW-0539">Nucleus</keyword>
<proteinExistence type="predicted"/>
<dbReference type="Pfam" id="PF01728">
    <property type="entry name" value="FtsJ"/>
    <property type="match status" value="1"/>
</dbReference>
<feature type="compositionally biased region" description="Acidic residues" evidence="2">
    <location>
        <begin position="608"/>
        <end position="618"/>
    </location>
</feature>
<comment type="subcellular location">
    <subcellularLocation>
        <location evidence="1">Nucleus</location>
    </subcellularLocation>
</comment>
<feature type="region of interest" description="Disordered" evidence="2">
    <location>
        <begin position="592"/>
        <end position="622"/>
    </location>
</feature>
<dbReference type="Proteomes" id="UP001470230">
    <property type="component" value="Unassembled WGS sequence"/>
</dbReference>
<feature type="domain" description="RrmJ-type SAM-dependent 2'-O-MTase" evidence="3">
    <location>
        <begin position="245"/>
        <end position="461"/>
    </location>
</feature>
<keyword evidence="1" id="KW-0489">Methyltransferase</keyword>
<keyword evidence="1" id="KW-0949">S-adenosyl-L-methionine</keyword>
<comment type="catalytic activity">
    <reaction evidence="1">
        <text>a 5'-end (N(7)-methyl 5'-triphosphoguanosine)-ribonucleoside in mRNA + S-adenosyl-L-methionine = a 5'-end (N(7)-methyl 5'-triphosphoguanosine)-(2'-O-methyl-ribonucleoside) in mRNA + S-adenosyl-L-homocysteine + H(+)</text>
        <dbReference type="Rhea" id="RHEA:67020"/>
        <dbReference type="Rhea" id="RHEA-COMP:17167"/>
        <dbReference type="Rhea" id="RHEA-COMP:17168"/>
        <dbReference type="ChEBI" id="CHEBI:15378"/>
        <dbReference type="ChEBI" id="CHEBI:57856"/>
        <dbReference type="ChEBI" id="CHEBI:59789"/>
        <dbReference type="ChEBI" id="CHEBI:156461"/>
        <dbReference type="ChEBI" id="CHEBI:167609"/>
        <dbReference type="EC" id="2.1.1.57"/>
    </reaction>
</comment>
<evidence type="ECO:0000256" key="2">
    <source>
        <dbReference type="SAM" id="MobiDB-lite"/>
    </source>
</evidence>
<sequence>MEYIFPYDLYTDNDPYYESMPKDSPFSQDMPSSEYWTSRFERQKIILSNPTPYNLYSEEDPYYNSMPGQSPYKYSLPTSAYWIKYKKNQEIKKIKREQPQARPFKQDFKIGREILMHLGGASNPEFMQQEDTFSVPKDFIDGSGLAYVLDEQLAKYKPVIKRRDRFVPHEQKVDIIDVFPSKDPIVDTQITFGEARSDLGHSTFCDQKLIETLFNKKELFKPFSESVFQNARKKSNPYETIGRAIFLNRAAVKIANIDYLYNLTNSLDFNKPSFSDVPPNHLFYFADICAGPGGFTDYLYWRLGEDRARGFGMTLAGVGHDWAPDSQFLRDVHTFIRCKGKDDTGNIFKVDNLIEFRNVIERETNGEMVSLVTGDGGIAVDGQENDQEMLLKRLVMCQFFCALTILRKGGNFVCKVFDVLTDFSSSLLYIVAQCFEKFSIVKPYTSRPANNERYCVFLGLREQSPENVINVLSKANDEFQNIENHAQNEIDIMTLFPIDKIPGYFGEYLLKSNEELIKTQIEAVDEFICYAEDQSMKPLDQDNIAKRCLKEWHVPRNKMEDIEVYQKRFRQQQQQWLQRQQQQQQQMLRQQQLQQKMQAKPTSTEYATPEDEGEEREEEVDKRMTSLGLIIMAHKNRMKQQKGEIVKALFKNNRNNQNRSPTFFSFV</sequence>
<dbReference type="InterPro" id="IPR050851">
    <property type="entry name" value="mRNA_Cap_2O-Ribose_MeTrfase"/>
</dbReference>
<reference evidence="4 5" key="1">
    <citation type="submission" date="2024-04" db="EMBL/GenBank/DDBJ databases">
        <title>Tritrichomonas musculus Genome.</title>
        <authorList>
            <person name="Alves-Ferreira E."/>
            <person name="Grigg M."/>
            <person name="Lorenzi H."/>
            <person name="Galac M."/>
        </authorList>
    </citation>
    <scope>NUCLEOTIDE SEQUENCE [LARGE SCALE GENOMIC DNA]</scope>
    <source>
        <strain evidence="4 5">EAF2021</strain>
    </source>
</reference>
<dbReference type="PROSITE" id="PS51613">
    <property type="entry name" value="SAM_MT_RRMJ"/>
    <property type="match status" value="1"/>
</dbReference>
<evidence type="ECO:0000259" key="3">
    <source>
        <dbReference type="PROSITE" id="PS51613"/>
    </source>
</evidence>
<keyword evidence="1" id="KW-0808">Transferase</keyword>
<dbReference type="PANTHER" id="PTHR16121">
    <property type="entry name" value="CAP-SPECIFIC MRNA (NUCLEOSIDE-2'-O-)-METHYLTRANSFERASE 1-RELATED"/>
    <property type="match status" value="1"/>
</dbReference>
<dbReference type="EC" id="2.1.1.57" evidence="1"/>
<evidence type="ECO:0000313" key="5">
    <source>
        <dbReference type="Proteomes" id="UP001470230"/>
    </source>
</evidence>
<dbReference type="InterPro" id="IPR002877">
    <property type="entry name" value="RNA_MeTrfase_FtsJ_dom"/>
</dbReference>
<keyword evidence="1" id="KW-0506">mRNA capping</keyword>
<evidence type="ECO:0000313" key="4">
    <source>
        <dbReference type="EMBL" id="KAK8894528.1"/>
    </source>
</evidence>
<name>A0ABR2KUM8_9EUKA</name>